<keyword evidence="12" id="KW-0067">ATP-binding</keyword>
<dbReference type="Gene3D" id="3.30.565.10">
    <property type="entry name" value="Histidine kinase-like ATPase, C-terminal domain"/>
    <property type="match status" value="1"/>
</dbReference>
<feature type="domain" description="PAS" evidence="18">
    <location>
        <begin position="309"/>
        <end position="351"/>
    </location>
</feature>
<proteinExistence type="predicted"/>
<dbReference type="PANTHER" id="PTHR41523">
    <property type="entry name" value="TWO-COMPONENT SYSTEM SENSOR PROTEIN"/>
    <property type="match status" value="1"/>
</dbReference>
<dbReference type="PROSITE" id="PS51257">
    <property type="entry name" value="PROKAR_LIPOPROTEIN"/>
    <property type="match status" value="1"/>
</dbReference>
<evidence type="ECO:0000259" key="18">
    <source>
        <dbReference type="PROSITE" id="PS50112"/>
    </source>
</evidence>
<evidence type="ECO:0000259" key="19">
    <source>
        <dbReference type="PROSITE" id="PS50113"/>
    </source>
</evidence>
<dbReference type="SUPFAM" id="SSF52172">
    <property type="entry name" value="CheY-like"/>
    <property type="match status" value="1"/>
</dbReference>
<dbReference type="PROSITE" id="PS50113">
    <property type="entry name" value="PAC"/>
    <property type="match status" value="2"/>
</dbReference>
<dbReference type="InterPro" id="IPR013656">
    <property type="entry name" value="PAS_4"/>
</dbReference>
<dbReference type="SMART" id="SM00091">
    <property type="entry name" value="PAS"/>
    <property type="match status" value="2"/>
</dbReference>
<evidence type="ECO:0000313" key="20">
    <source>
        <dbReference type="EMBL" id="EWY36657.1"/>
    </source>
</evidence>
<dbReference type="Pfam" id="PF13426">
    <property type="entry name" value="PAS_9"/>
    <property type="match status" value="1"/>
</dbReference>
<dbReference type="GO" id="GO:0009881">
    <property type="term" value="F:photoreceptor activity"/>
    <property type="evidence" value="ECO:0007669"/>
    <property type="project" value="UniProtKB-KW"/>
</dbReference>
<name>W9GW49_9PROT</name>
<comment type="caution">
    <text evidence="20">The sequence shown here is derived from an EMBL/GenBank/DDBJ whole genome shotgun (WGS) entry which is preliminary data.</text>
</comment>
<dbReference type="CDD" id="cd00130">
    <property type="entry name" value="PAS"/>
    <property type="match status" value="3"/>
</dbReference>
<dbReference type="AlphaFoldDB" id="W9GW49"/>
<evidence type="ECO:0000256" key="9">
    <source>
        <dbReference type="ARBA" id="ARBA00022737"/>
    </source>
</evidence>
<dbReference type="InterPro" id="IPR011006">
    <property type="entry name" value="CheY-like_superfamily"/>
</dbReference>
<evidence type="ECO:0000256" key="14">
    <source>
        <dbReference type="ARBA" id="ARBA00023026"/>
    </source>
</evidence>
<keyword evidence="5" id="KW-0716">Sensory transduction</keyword>
<reference evidence="20 21" key="1">
    <citation type="submission" date="2013-08" db="EMBL/GenBank/DDBJ databases">
        <title>The genome sequence of Skermanella stibiiresistens.</title>
        <authorList>
            <person name="Zhu W."/>
            <person name="Wang G."/>
        </authorList>
    </citation>
    <scope>NUCLEOTIDE SEQUENCE [LARGE SCALE GENOMIC DNA]</scope>
    <source>
        <strain evidence="20 21">SB22</strain>
    </source>
</reference>
<evidence type="ECO:0000259" key="17">
    <source>
        <dbReference type="PROSITE" id="PS50110"/>
    </source>
</evidence>
<evidence type="ECO:0000256" key="13">
    <source>
        <dbReference type="ARBA" id="ARBA00022991"/>
    </source>
</evidence>
<feature type="domain" description="PAC" evidence="19">
    <location>
        <begin position="256"/>
        <end position="308"/>
    </location>
</feature>
<keyword evidence="9" id="KW-0677">Repeat</keyword>
<dbReference type="PATRIC" id="fig|1385369.3.peg.6309"/>
<evidence type="ECO:0000256" key="8">
    <source>
        <dbReference type="ARBA" id="ARBA00022679"/>
    </source>
</evidence>
<dbReference type="EMBL" id="AVFL01000038">
    <property type="protein sequence ID" value="EWY36657.1"/>
    <property type="molecule type" value="Genomic_DNA"/>
</dbReference>
<feature type="domain" description="PAC" evidence="19">
    <location>
        <begin position="384"/>
        <end position="436"/>
    </location>
</feature>
<keyword evidence="6" id="KW-0285">Flavoprotein</keyword>
<dbReference type="SUPFAM" id="SSF55785">
    <property type="entry name" value="PYP-like sensor domain (PAS domain)"/>
    <property type="match status" value="3"/>
</dbReference>
<keyword evidence="3" id="KW-0600">Photoreceptor protein</keyword>
<dbReference type="GO" id="GO:0005524">
    <property type="term" value="F:ATP binding"/>
    <property type="evidence" value="ECO:0007669"/>
    <property type="project" value="UniProtKB-KW"/>
</dbReference>
<dbReference type="Gene3D" id="3.30.450.20">
    <property type="entry name" value="PAS domain"/>
    <property type="match status" value="3"/>
</dbReference>
<dbReference type="SMART" id="SM00448">
    <property type="entry name" value="REC"/>
    <property type="match status" value="1"/>
</dbReference>
<feature type="domain" description="Response regulatory" evidence="17">
    <location>
        <begin position="651"/>
        <end position="762"/>
    </location>
</feature>
<evidence type="ECO:0000256" key="3">
    <source>
        <dbReference type="ARBA" id="ARBA00022543"/>
    </source>
</evidence>
<evidence type="ECO:0000256" key="7">
    <source>
        <dbReference type="ARBA" id="ARBA00022643"/>
    </source>
</evidence>
<evidence type="ECO:0000313" key="21">
    <source>
        <dbReference type="Proteomes" id="UP000019486"/>
    </source>
</evidence>
<dbReference type="GO" id="GO:0000160">
    <property type="term" value="P:phosphorelay signal transduction system"/>
    <property type="evidence" value="ECO:0007669"/>
    <property type="project" value="InterPro"/>
</dbReference>
<dbReference type="PROSITE" id="PS50112">
    <property type="entry name" value="PAS"/>
    <property type="match status" value="2"/>
</dbReference>
<feature type="modified residue" description="4-aspartylphosphate" evidence="16">
    <location>
        <position position="701"/>
    </location>
</feature>
<evidence type="ECO:0000256" key="12">
    <source>
        <dbReference type="ARBA" id="ARBA00022840"/>
    </source>
</evidence>
<keyword evidence="7" id="KW-0288">FMN</keyword>
<comment type="catalytic activity">
    <reaction evidence="1">
        <text>ATP + protein L-histidine = ADP + protein N-phospho-L-histidine.</text>
        <dbReference type="EC" id="2.7.13.3"/>
    </reaction>
</comment>
<dbReference type="InterPro" id="IPR001610">
    <property type="entry name" value="PAC"/>
</dbReference>
<dbReference type="SMART" id="SM00911">
    <property type="entry name" value="HWE_HK"/>
    <property type="match status" value="1"/>
</dbReference>
<dbReference type="STRING" id="1385369.N825_25900"/>
<dbReference type="Gene3D" id="3.40.50.2300">
    <property type="match status" value="1"/>
</dbReference>
<dbReference type="GO" id="GO:0004673">
    <property type="term" value="F:protein histidine kinase activity"/>
    <property type="evidence" value="ECO:0007669"/>
    <property type="project" value="UniProtKB-EC"/>
</dbReference>
<dbReference type="InterPro" id="IPR011102">
    <property type="entry name" value="Sig_transdc_His_kinase_HWE"/>
</dbReference>
<keyword evidence="13" id="KW-0157">Chromophore</keyword>
<dbReference type="PANTHER" id="PTHR41523:SF8">
    <property type="entry name" value="ETHYLENE RESPONSE SENSOR PROTEIN"/>
    <property type="match status" value="1"/>
</dbReference>
<feature type="domain" description="PAS" evidence="18">
    <location>
        <begin position="66"/>
        <end position="108"/>
    </location>
</feature>
<evidence type="ECO:0000256" key="1">
    <source>
        <dbReference type="ARBA" id="ARBA00000085"/>
    </source>
</evidence>
<keyword evidence="14" id="KW-0843">Virulence</keyword>
<dbReference type="EC" id="2.7.13.3" evidence="2"/>
<evidence type="ECO:0000256" key="5">
    <source>
        <dbReference type="ARBA" id="ARBA00022606"/>
    </source>
</evidence>
<dbReference type="InterPro" id="IPR001789">
    <property type="entry name" value="Sig_transdc_resp-reg_receiver"/>
</dbReference>
<dbReference type="InterPro" id="IPR000700">
    <property type="entry name" value="PAS-assoc_C"/>
</dbReference>
<keyword evidence="8" id="KW-0808">Transferase</keyword>
<dbReference type="InterPro" id="IPR000014">
    <property type="entry name" value="PAS"/>
</dbReference>
<keyword evidence="21" id="KW-1185">Reference proteome</keyword>
<keyword evidence="15" id="KW-0675">Receptor</keyword>
<evidence type="ECO:0000256" key="2">
    <source>
        <dbReference type="ARBA" id="ARBA00012438"/>
    </source>
</evidence>
<sequence>MRLSRFVEWGLAISLLANLGLGCQALGGSVPLSLALTAVPAAIGIWLLARCRDPFQEAQILGQTSEILETIGDAFYALDRNGRFTYLNPKALTQLIKPPDQLLGRRFLEVFPEAAGSPLHVNCGDVMRDGKAREFVGVSPILKRWKSYLILPRPDGGILVHSRDVSAEKAAEQALLAERMKFGVVVEHVPIGLLFVEAPSGRVVLGNVPAKRLIGRSANDDPFPALVVWEAYDESGRAIEDQDHPLAITLATGEPAELVARYRRGDGTLAWMRVTTAPIHDMDSTVTGIVVALVDIDAERRSAEILRDGEARLRRAVEDAPHPIMVHADDGTVVHLSQAWTSATGYDRDDLGTIAGWTRRAYGAEAETVQRAIQSLHHLDGPVDEGEKTIRASDGSLRVWNFSSSPIGRDATGRRLIVTMAVDLTERKRAEARLLLLMREVDHRAKNVLTVVQSVLHLTRTDNPADFIAAVEGRLASMARAHTLLAANHWSGADLRSLIVDELAAYGGPGRMVIAGPPVAIAPEAAQAVAMNLHELATNAAKYGALSTVAGRVDVAWMVEPPDRGGCLTLDWVERGGPPVAAPEKIGFGSTVLRQTVETQLGGQLTLDWHPAGLMCRIAMPADCFSTSGVTLVPEGAVTVPAAADAAPGGRVLVVEDEALTALALEQVLMEAGFVVLGPVGRIEDALDILGSIRPDVAVLDVNLFGQDVYPVANRLVEMGVPFLFCSGYARLDGINDHLRRAPHLSKPVLADHLIATLNTLLGAGREDKAVA</sequence>
<protein>
    <recommendedName>
        <fullName evidence="2">histidine kinase</fullName>
        <ecNumber evidence="2">2.7.13.3</ecNumber>
    </recommendedName>
</protein>
<organism evidence="20 21">
    <name type="scientific">Skermanella stibiiresistens SB22</name>
    <dbReference type="NCBI Taxonomy" id="1385369"/>
    <lineage>
        <taxon>Bacteria</taxon>
        <taxon>Pseudomonadati</taxon>
        <taxon>Pseudomonadota</taxon>
        <taxon>Alphaproteobacteria</taxon>
        <taxon>Rhodospirillales</taxon>
        <taxon>Azospirillaceae</taxon>
        <taxon>Skermanella</taxon>
    </lineage>
</organism>
<evidence type="ECO:0000256" key="4">
    <source>
        <dbReference type="ARBA" id="ARBA00022553"/>
    </source>
</evidence>
<evidence type="ECO:0000256" key="6">
    <source>
        <dbReference type="ARBA" id="ARBA00022630"/>
    </source>
</evidence>
<dbReference type="InterPro" id="IPR035965">
    <property type="entry name" value="PAS-like_dom_sf"/>
</dbReference>
<dbReference type="SMART" id="SM00086">
    <property type="entry name" value="PAC"/>
    <property type="match status" value="2"/>
</dbReference>
<dbReference type="Proteomes" id="UP000019486">
    <property type="component" value="Unassembled WGS sequence"/>
</dbReference>
<accession>W9GW49</accession>
<dbReference type="Pfam" id="PF13188">
    <property type="entry name" value="PAS_8"/>
    <property type="match status" value="1"/>
</dbReference>
<keyword evidence="4 16" id="KW-0597">Phosphoprotein</keyword>
<dbReference type="Pfam" id="PF07536">
    <property type="entry name" value="HWE_HK"/>
    <property type="match status" value="1"/>
</dbReference>
<dbReference type="RefSeq" id="WP_051513633.1">
    <property type="nucleotide sequence ID" value="NZ_AVFL01000038.1"/>
</dbReference>
<evidence type="ECO:0000256" key="15">
    <source>
        <dbReference type="ARBA" id="ARBA00023170"/>
    </source>
</evidence>
<dbReference type="NCBIfam" id="TIGR00229">
    <property type="entry name" value="sensory_box"/>
    <property type="match status" value="1"/>
</dbReference>
<dbReference type="Pfam" id="PF08448">
    <property type="entry name" value="PAS_4"/>
    <property type="match status" value="1"/>
</dbReference>
<evidence type="ECO:0000256" key="16">
    <source>
        <dbReference type="PROSITE-ProRule" id="PRU00169"/>
    </source>
</evidence>
<keyword evidence="10" id="KW-0547">Nucleotide-binding</keyword>
<evidence type="ECO:0000256" key="11">
    <source>
        <dbReference type="ARBA" id="ARBA00022777"/>
    </source>
</evidence>
<gene>
    <name evidence="20" type="ORF">N825_25900</name>
</gene>
<dbReference type="InterPro" id="IPR036890">
    <property type="entry name" value="HATPase_C_sf"/>
</dbReference>
<keyword evidence="11" id="KW-0418">Kinase</keyword>
<dbReference type="PROSITE" id="PS50110">
    <property type="entry name" value="RESPONSE_REGULATORY"/>
    <property type="match status" value="1"/>
</dbReference>
<evidence type="ECO:0000256" key="10">
    <source>
        <dbReference type="ARBA" id="ARBA00022741"/>
    </source>
</evidence>